<evidence type="ECO:0000256" key="9">
    <source>
        <dbReference type="ARBA" id="ARBA00023136"/>
    </source>
</evidence>
<comment type="similarity">
    <text evidence="14">Belongs to the UbiA prenyltransferase family. Protoheme IX farnesyltransferase subfamily.</text>
</comment>
<dbReference type="NCBIfam" id="NF003349">
    <property type="entry name" value="PRK04375.1-2"/>
    <property type="match status" value="1"/>
</dbReference>
<dbReference type="eggNOG" id="COG0109">
    <property type="taxonomic scope" value="Bacteria"/>
</dbReference>
<dbReference type="InterPro" id="IPR006369">
    <property type="entry name" value="Protohaem_IX_farnesylTrfase"/>
</dbReference>
<dbReference type="PANTHER" id="PTHR43448">
    <property type="entry name" value="PROTOHEME IX FARNESYLTRANSFERASE, MITOCHONDRIAL"/>
    <property type="match status" value="1"/>
</dbReference>
<evidence type="ECO:0000256" key="8">
    <source>
        <dbReference type="ARBA" id="ARBA00023133"/>
    </source>
</evidence>
<dbReference type="GO" id="GO:0005886">
    <property type="term" value="C:plasma membrane"/>
    <property type="evidence" value="ECO:0007669"/>
    <property type="project" value="UniProtKB-SubCell"/>
</dbReference>
<protein>
    <recommendedName>
        <fullName evidence="11 14">Protoheme IX farnesyltransferase</fullName>
        <ecNumber evidence="3 14">2.5.1.141</ecNumber>
    </recommendedName>
    <alternativeName>
        <fullName evidence="12 14">Heme B farnesyltransferase</fullName>
    </alternativeName>
    <alternativeName>
        <fullName evidence="10 14">Heme O synthase</fullName>
    </alternativeName>
</protein>
<sequence length="307" mass="33538">MRAIMSSSSSATYQPTLSQRITDYYELCKPRVVLLIVFTAMVGMFLATPGMVPIGALVFGTLGIGLMAASAAAVNQMIDVQADSRMKRTRKRPLVTGHLDTRRSAIFAFAIGVAGMVILLTLVNALTAWLTLFALVGYAGIYTMYLKRATPQNIVIGGAAGAAPPILGWAAVTNSVTLNSLILFLIIFIWTPPHFWALAIDRAKEYAEVDIPMLPVTHGIEHTRTQILIYTVILFAVSLLPFFSGMSGWLYLASAVVLSGWFLVYAARLKWRPYPGLGMKTFGYSIVYLMALFTALLVDHYMPVITG</sequence>
<dbReference type="PATRIC" id="fig|1304275.5.peg.129"/>
<evidence type="ECO:0000256" key="11">
    <source>
        <dbReference type="ARBA" id="ARBA00040810"/>
    </source>
</evidence>
<keyword evidence="8 14" id="KW-0350">Heme biosynthesis</keyword>
<dbReference type="UniPathway" id="UPA00834">
    <property type="reaction ID" value="UER00712"/>
</dbReference>
<evidence type="ECO:0000256" key="13">
    <source>
        <dbReference type="ARBA" id="ARBA00047690"/>
    </source>
</evidence>
<dbReference type="EC" id="2.5.1.141" evidence="3 14"/>
<evidence type="ECO:0000256" key="2">
    <source>
        <dbReference type="ARBA" id="ARBA00004919"/>
    </source>
</evidence>
<evidence type="ECO:0000256" key="3">
    <source>
        <dbReference type="ARBA" id="ARBA00012292"/>
    </source>
</evidence>
<feature type="transmembrane region" description="Helical" evidence="14">
    <location>
        <begin position="178"/>
        <end position="198"/>
    </location>
</feature>
<keyword evidence="16" id="KW-1185">Reference proteome</keyword>
<dbReference type="Pfam" id="PF01040">
    <property type="entry name" value="UbiA"/>
    <property type="match status" value="1"/>
</dbReference>
<dbReference type="STRING" id="1304275.C41B8_00655"/>
<dbReference type="InterPro" id="IPR044878">
    <property type="entry name" value="UbiA_sf"/>
</dbReference>
<feature type="transmembrane region" description="Helical" evidence="14">
    <location>
        <begin position="128"/>
        <end position="146"/>
    </location>
</feature>
<keyword evidence="5 14" id="KW-0808">Transferase</keyword>
<comment type="miscellaneous">
    <text evidence="14">Carbon 2 of the heme B porphyrin ring is defined according to the Fischer nomenclature.</text>
</comment>
<evidence type="ECO:0000256" key="12">
    <source>
        <dbReference type="ARBA" id="ARBA00042475"/>
    </source>
</evidence>
<reference evidence="15 16" key="1">
    <citation type="submission" date="2013-03" db="EMBL/GenBank/DDBJ databases">
        <title>Salinisphaera hydrothermalis C41B8 Genome Sequencing.</title>
        <authorList>
            <person name="Li C."/>
            <person name="Lai Q."/>
            <person name="Shao Z."/>
        </authorList>
    </citation>
    <scope>NUCLEOTIDE SEQUENCE [LARGE SCALE GENOMIC DNA]</scope>
    <source>
        <strain evidence="15 16">C41B8</strain>
    </source>
</reference>
<feature type="transmembrane region" description="Helical" evidence="14">
    <location>
        <begin position="58"/>
        <end position="82"/>
    </location>
</feature>
<keyword evidence="9 14" id="KW-0472">Membrane</keyword>
<evidence type="ECO:0000256" key="6">
    <source>
        <dbReference type="ARBA" id="ARBA00022692"/>
    </source>
</evidence>
<organism evidence="15 16">
    <name type="scientific">Salinisphaera hydrothermalis (strain C41B8)</name>
    <dbReference type="NCBI Taxonomy" id="1304275"/>
    <lineage>
        <taxon>Bacteria</taxon>
        <taxon>Pseudomonadati</taxon>
        <taxon>Pseudomonadota</taxon>
        <taxon>Gammaproteobacteria</taxon>
        <taxon>Salinisphaerales</taxon>
        <taxon>Salinisphaeraceae</taxon>
        <taxon>Salinisphaera</taxon>
    </lineage>
</organism>
<dbReference type="Proteomes" id="UP000028302">
    <property type="component" value="Unassembled WGS sequence"/>
</dbReference>
<feature type="transmembrane region" description="Helical" evidence="14">
    <location>
        <begin position="103"/>
        <end position="122"/>
    </location>
</feature>
<comment type="caution">
    <text evidence="15">The sequence shown here is derived from an EMBL/GenBank/DDBJ whole genome shotgun (WGS) entry which is preliminary data.</text>
</comment>
<feature type="transmembrane region" description="Helical" evidence="14">
    <location>
        <begin position="227"/>
        <end position="243"/>
    </location>
</feature>
<keyword evidence="4 14" id="KW-1003">Cell membrane</keyword>
<comment type="function">
    <text evidence="14">Converts heme B (protoheme IX) to heme O by substitution of the vinyl group on carbon 2 of heme B porphyrin ring with a hydroxyethyl farnesyl side group.</text>
</comment>
<dbReference type="GO" id="GO:0008495">
    <property type="term" value="F:protoheme IX farnesyltransferase activity"/>
    <property type="evidence" value="ECO:0007669"/>
    <property type="project" value="UniProtKB-UniRule"/>
</dbReference>
<name>A0A084IR80_SALHC</name>
<comment type="pathway">
    <text evidence="2 14">Porphyrin-containing compound metabolism; heme O biosynthesis; heme O from protoheme: step 1/1.</text>
</comment>
<proteinExistence type="inferred from homology"/>
<dbReference type="PANTHER" id="PTHR43448:SF7">
    <property type="entry name" value="4-HYDROXYBENZOATE SOLANESYLTRANSFERASE"/>
    <property type="match status" value="1"/>
</dbReference>
<dbReference type="EMBL" id="APNK01000001">
    <property type="protein sequence ID" value="KEZ79214.1"/>
    <property type="molecule type" value="Genomic_DNA"/>
</dbReference>
<evidence type="ECO:0000256" key="7">
    <source>
        <dbReference type="ARBA" id="ARBA00022989"/>
    </source>
</evidence>
<keyword evidence="7 14" id="KW-1133">Transmembrane helix</keyword>
<comment type="catalytic activity">
    <reaction evidence="13 14">
        <text>heme b + (2E,6E)-farnesyl diphosphate + H2O = Fe(II)-heme o + diphosphate</text>
        <dbReference type="Rhea" id="RHEA:28070"/>
        <dbReference type="ChEBI" id="CHEBI:15377"/>
        <dbReference type="ChEBI" id="CHEBI:33019"/>
        <dbReference type="ChEBI" id="CHEBI:60344"/>
        <dbReference type="ChEBI" id="CHEBI:60530"/>
        <dbReference type="ChEBI" id="CHEBI:175763"/>
        <dbReference type="EC" id="2.5.1.141"/>
    </reaction>
</comment>
<feature type="transmembrane region" description="Helical" evidence="14">
    <location>
        <begin position="153"/>
        <end position="172"/>
    </location>
</feature>
<evidence type="ECO:0000313" key="15">
    <source>
        <dbReference type="EMBL" id="KEZ79214.1"/>
    </source>
</evidence>
<dbReference type="Gene3D" id="1.10.357.140">
    <property type="entry name" value="UbiA prenyltransferase"/>
    <property type="match status" value="1"/>
</dbReference>
<accession>A0A084IR80</accession>
<feature type="transmembrane region" description="Helical" evidence="14">
    <location>
        <begin position="249"/>
        <end position="269"/>
    </location>
</feature>
<dbReference type="CDD" id="cd13957">
    <property type="entry name" value="PT_UbiA_Cox10"/>
    <property type="match status" value="1"/>
</dbReference>
<gene>
    <name evidence="14" type="primary">cyoE</name>
    <name evidence="15" type="ORF">C41B8_00655</name>
</gene>
<dbReference type="InterPro" id="IPR000537">
    <property type="entry name" value="UbiA_prenyltransferase"/>
</dbReference>
<dbReference type="HAMAP" id="MF_00154">
    <property type="entry name" value="CyoE_CtaB"/>
    <property type="match status" value="1"/>
</dbReference>
<dbReference type="FunFam" id="1.10.357.140:FF:000001">
    <property type="entry name" value="Protoheme IX farnesyltransferase"/>
    <property type="match status" value="1"/>
</dbReference>
<evidence type="ECO:0000256" key="4">
    <source>
        <dbReference type="ARBA" id="ARBA00022475"/>
    </source>
</evidence>
<dbReference type="NCBIfam" id="TIGR01473">
    <property type="entry name" value="cyoE_ctaB"/>
    <property type="match status" value="1"/>
</dbReference>
<dbReference type="GO" id="GO:0048034">
    <property type="term" value="P:heme O biosynthetic process"/>
    <property type="evidence" value="ECO:0007669"/>
    <property type="project" value="UniProtKB-UniRule"/>
</dbReference>
<evidence type="ECO:0000256" key="14">
    <source>
        <dbReference type="HAMAP-Rule" id="MF_00154"/>
    </source>
</evidence>
<keyword evidence="6 14" id="KW-0812">Transmembrane</keyword>
<feature type="transmembrane region" description="Helical" evidence="14">
    <location>
        <begin position="32"/>
        <end position="52"/>
    </location>
</feature>
<feature type="transmembrane region" description="Helical" evidence="14">
    <location>
        <begin position="281"/>
        <end position="302"/>
    </location>
</feature>
<dbReference type="AlphaFoldDB" id="A0A084IR80"/>
<comment type="subcellular location">
    <subcellularLocation>
        <location evidence="1 14">Cell membrane</location>
        <topology evidence="1 14">Multi-pass membrane protein</topology>
    </subcellularLocation>
</comment>
<evidence type="ECO:0000313" key="16">
    <source>
        <dbReference type="Proteomes" id="UP000028302"/>
    </source>
</evidence>
<evidence type="ECO:0000256" key="5">
    <source>
        <dbReference type="ARBA" id="ARBA00022679"/>
    </source>
</evidence>
<evidence type="ECO:0000256" key="10">
    <source>
        <dbReference type="ARBA" id="ARBA00030253"/>
    </source>
</evidence>
<evidence type="ECO:0000256" key="1">
    <source>
        <dbReference type="ARBA" id="ARBA00004651"/>
    </source>
</evidence>